<dbReference type="AlphaFoldDB" id="A0A167V9G2"/>
<organism evidence="2 3">
    <name type="scientific">Athelia psychrophila</name>
    <dbReference type="NCBI Taxonomy" id="1759441"/>
    <lineage>
        <taxon>Eukaryota</taxon>
        <taxon>Fungi</taxon>
        <taxon>Dikarya</taxon>
        <taxon>Basidiomycota</taxon>
        <taxon>Agaricomycotina</taxon>
        <taxon>Agaricomycetes</taxon>
        <taxon>Agaricomycetidae</taxon>
        <taxon>Atheliales</taxon>
        <taxon>Atheliaceae</taxon>
        <taxon>Athelia</taxon>
    </lineage>
</organism>
<sequence length="69" mass="7240">MPVKAASSTGSVAPNTLSPDVHASSPPTGLEKGEKYSNIDYMFFASSTSTTVMSYDTCCQLPHTPLQVG</sequence>
<feature type="compositionally biased region" description="Polar residues" evidence="1">
    <location>
        <begin position="1"/>
        <end position="18"/>
    </location>
</feature>
<evidence type="ECO:0000313" key="3">
    <source>
        <dbReference type="Proteomes" id="UP000076532"/>
    </source>
</evidence>
<proteinExistence type="predicted"/>
<accession>A0A167V9G2</accession>
<dbReference type="Proteomes" id="UP000076532">
    <property type="component" value="Unassembled WGS sequence"/>
</dbReference>
<evidence type="ECO:0000256" key="1">
    <source>
        <dbReference type="SAM" id="MobiDB-lite"/>
    </source>
</evidence>
<protein>
    <submittedName>
        <fullName evidence="2">Uncharacterized protein</fullName>
    </submittedName>
</protein>
<dbReference type="OrthoDB" id="3235114at2759"/>
<name>A0A167V9G2_9AGAM</name>
<keyword evidence="3" id="KW-1185">Reference proteome</keyword>
<gene>
    <name evidence="2" type="ORF">FIBSPDRAFT_1054466</name>
</gene>
<feature type="region of interest" description="Disordered" evidence="1">
    <location>
        <begin position="1"/>
        <end position="33"/>
    </location>
</feature>
<evidence type="ECO:0000313" key="2">
    <source>
        <dbReference type="EMBL" id="KZP04774.1"/>
    </source>
</evidence>
<reference evidence="2 3" key="1">
    <citation type="journal article" date="2016" name="Mol. Biol. Evol.">
        <title>Comparative Genomics of Early-Diverging Mushroom-Forming Fungi Provides Insights into the Origins of Lignocellulose Decay Capabilities.</title>
        <authorList>
            <person name="Nagy L.G."/>
            <person name="Riley R."/>
            <person name="Tritt A."/>
            <person name="Adam C."/>
            <person name="Daum C."/>
            <person name="Floudas D."/>
            <person name="Sun H."/>
            <person name="Yadav J.S."/>
            <person name="Pangilinan J."/>
            <person name="Larsson K.H."/>
            <person name="Matsuura K."/>
            <person name="Barry K."/>
            <person name="Labutti K."/>
            <person name="Kuo R."/>
            <person name="Ohm R.A."/>
            <person name="Bhattacharya S.S."/>
            <person name="Shirouzu T."/>
            <person name="Yoshinaga Y."/>
            <person name="Martin F.M."/>
            <person name="Grigoriev I.V."/>
            <person name="Hibbett D.S."/>
        </authorList>
    </citation>
    <scope>NUCLEOTIDE SEQUENCE [LARGE SCALE GENOMIC DNA]</scope>
    <source>
        <strain evidence="2 3">CBS 109695</strain>
    </source>
</reference>
<dbReference type="EMBL" id="KV417889">
    <property type="protein sequence ID" value="KZP04774.1"/>
    <property type="molecule type" value="Genomic_DNA"/>
</dbReference>